<proteinExistence type="predicted"/>
<organism evidence="2 3">
    <name type="scientific">Culex pipiens pipiens</name>
    <name type="common">Northern house mosquito</name>
    <dbReference type="NCBI Taxonomy" id="38569"/>
    <lineage>
        <taxon>Eukaryota</taxon>
        <taxon>Metazoa</taxon>
        <taxon>Ecdysozoa</taxon>
        <taxon>Arthropoda</taxon>
        <taxon>Hexapoda</taxon>
        <taxon>Insecta</taxon>
        <taxon>Pterygota</taxon>
        <taxon>Neoptera</taxon>
        <taxon>Endopterygota</taxon>
        <taxon>Diptera</taxon>
        <taxon>Nematocera</taxon>
        <taxon>Culicoidea</taxon>
        <taxon>Culicidae</taxon>
        <taxon>Culicinae</taxon>
        <taxon>Culicini</taxon>
        <taxon>Culex</taxon>
        <taxon>Culex</taxon>
    </lineage>
</organism>
<feature type="compositionally biased region" description="Low complexity" evidence="1">
    <location>
        <begin position="481"/>
        <end position="504"/>
    </location>
</feature>
<feature type="compositionally biased region" description="Polar residues" evidence="1">
    <location>
        <begin position="471"/>
        <end position="480"/>
    </location>
</feature>
<evidence type="ECO:0000256" key="1">
    <source>
        <dbReference type="SAM" id="MobiDB-lite"/>
    </source>
</evidence>
<sequence>MAYQSSLEDLEDEISSWGFTMSPSQFAASLEAEKRLPQARVGGRGRGITNPQHMANVRLAASIGDLKAHPFPMGHLPTTNDLLGSPAENEITPMLRQLGLNSRADEIHSRTTRMNPKIREEIRVDGSLPVILNADLFKNARVDEDEGIETEVERFDPERPLTEQFSTIPELVTEEPELGAVKPNRAQAKKAANATDSSIDSAITTSSSGSSSSSQGKKGKKKKWRKLQGEELVPKAPERGRYEEVYSIGVHDGRATRQIYSADGLMTSIMSSSSVEDLEAELSEMGFSMSLSDFEKSLQSEESAQQLEAIRGEGITAKNYMSNIRLASELNELKVHNAPMGHMPTSTELLGTTHENEITPLLRKLGICGQDGELSSRKTRMVPQYKDEIKLDRNMPLILNGDLFDMSAYYDSDCSEEEEEVEEDNDDPSLPLEQRFSTIKEFQEVSAQTQRKQQNNTAEESLSSYPESSEACTSSSNPDMSSHSTTADDASSSTGSSSSGTTYSAENQCSSEWHAEPPLLKKSKLYTPRELYDIKNGKHLRGYVEVSRQ</sequence>
<evidence type="ECO:0000313" key="2">
    <source>
        <dbReference type="EMBL" id="KAL1394933.1"/>
    </source>
</evidence>
<feature type="compositionally biased region" description="Basic residues" evidence="1">
    <location>
        <begin position="217"/>
        <end position="226"/>
    </location>
</feature>
<feature type="compositionally biased region" description="Low complexity" evidence="1">
    <location>
        <begin position="194"/>
        <end position="216"/>
    </location>
</feature>
<evidence type="ECO:0000313" key="3">
    <source>
        <dbReference type="Proteomes" id="UP001562425"/>
    </source>
</evidence>
<reference evidence="2 3" key="1">
    <citation type="submission" date="2024-05" db="EMBL/GenBank/DDBJ databases">
        <title>Culex pipiens pipiens assembly and annotation.</title>
        <authorList>
            <person name="Alout H."/>
            <person name="Durand T."/>
        </authorList>
    </citation>
    <scope>NUCLEOTIDE SEQUENCE [LARGE SCALE GENOMIC DNA]</scope>
    <source>
        <strain evidence="2">HA-2024</strain>
        <tissue evidence="2">Whole body</tissue>
    </source>
</reference>
<protein>
    <submittedName>
        <fullName evidence="2">Uncharacterized protein</fullName>
    </submittedName>
</protein>
<feature type="region of interest" description="Disordered" evidence="1">
    <location>
        <begin position="412"/>
        <end position="431"/>
    </location>
</feature>
<name>A0ABD1D5N9_CULPP</name>
<comment type="caution">
    <text evidence="2">The sequence shown here is derived from an EMBL/GenBank/DDBJ whole genome shotgun (WGS) entry which is preliminary data.</text>
</comment>
<keyword evidence="3" id="KW-1185">Reference proteome</keyword>
<feature type="compositionally biased region" description="Acidic residues" evidence="1">
    <location>
        <begin position="413"/>
        <end position="427"/>
    </location>
</feature>
<feature type="compositionally biased region" description="Polar residues" evidence="1">
    <location>
        <begin position="445"/>
        <end position="458"/>
    </location>
</feature>
<gene>
    <name evidence="2" type="ORF">pipiens_002960</name>
</gene>
<accession>A0ABD1D5N9</accession>
<feature type="compositionally biased region" description="Low complexity" evidence="1">
    <location>
        <begin position="459"/>
        <end position="470"/>
    </location>
</feature>
<feature type="region of interest" description="Disordered" evidence="1">
    <location>
        <begin position="444"/>
        <end position="527"/>
    </location>
</feature>
<dbReference type="AlphaFoldDB" id="A0ABD1D5N9"/>
<feature type="region of interest" description="Disordered" evidence="1">
    <location>
        <begin position="172"/>
        <end position="232"/>
    </location>
</feature>
<dbReference type="EMBL" id="JBEHCU010007376">
    <property type="protein sequence ID" value="KAL1394933.1"/>
    <property type="molecule type" value="Genomic_DNA"/>
</dbReference>
<dbReference type="Proteomes" id="UP001562425">
    <property type="component" value="Unassembled WGS sequence"/>
</dbReference>